<gene>
    <name evidence="2" type="ORF">CXU22_04780</name>
</gene>
<dbReference type="Proteomes" id="UP000236000">
    <property type="component" value="Unassembled WGS sequence"/>
</dbReference>
<evidence type="ECO:0000313" key="3">
    <source>
        <dbReference type="Proteomes" id="UP000236000"/>
    </source>
</evidence>
<sequence>MSRMRRIRRKKPRPGGVWKKLLLWSVLGVLVLAVAAVTGSYLYVRAYLKSDDFLTMLGQSAVDDMNVDTARIAPLDWDGSGIRCDSVTMEGHEFLTSLQAKSIETEFNRWDLLKRAFVITSVNIAEVKLQLAPAPFRFKEREEGPKSWVEKNILPDTFRLEKGNIDSLSVSYGVPGRVYALNGTRVESTHDAGSSQYRFDIQGGRLLIPFKGCPEFSLMSGTAQFNHSSKRVNVPSCRLTTDAGGYLDIKGDWDGLSSSWTANMVVNSIPASAILENDWKKHVLGSVSGGVDLRGGRDGLTHVAGLVRLQDGMLTGLPVLDRLALFCGSSRFRQLPLHKASAQFRYSGNAWHISDILVESENLVRVEGWLEIGKGGELNGRLQVGLRADGLWSALPGFSDVFSASRQEVGGNLVWANVNIGGTLDNPSEDLSARLIKAAGDRLTQIGMGKVTEVADVASRLLNKGAGEGNGKDGTEKDSGGFRIPAADKVPVPVVPNLQDAAEKGLKTGSDLMNGLMNL</sequence>
<dbReference type="EMBL" id="PJKA01000009">
    <property type="protein sequence ID" value="PNC18473.1"/>
    <property type="molecule type" value="Genomic_DNA"/>
</dbReference>
<feature type="compositionally biased region" description="Basic and acidic residues" evidence="1">
    <location>
        <begin position="470"/>
        <end position="480"/>
    </location>
</feature>
<evidence type="ECO:0008006" key="4">
    <source>
        <dbReference type="Google" id="ProtNLM"/>
    </source>
</evidence>
<dbReference type="AlphaFoldDB" id="A0A2N8HEM1"/>
<evidence type="ECO:0000256" key="1">
    <source>
        <dbReference type="SAM" id="MobiDB-lite"/>
    </source>
</evidence>
<name>A0A2N8HEM1_9BACT</name>
<proteinExistence type="predicted"/>
<protein>
    <recommendedName>
        <fullName evidence="4">AsmA-like C-terminal domain-containing protein</fullName>
    </recommendedName>
</protein>
<feature type="region of interest" description="Disordered" evidence="1">
    <location>
        <begin position="463"/>
        <end position="486"/>
    </location>
</feature>
<accession>A0A2N8HEM1</accession>
<reference evidence="2 3" key="1">
    <citation type="journal article" date="2017" name="BMC Genomics">
        <title>Genome sequencing of 39 Akkermansia muciniphila isolates reveals its population structure, genomic and functional diverisity, and global distribution in mammalian gut microbiotas.</title>
        <authorList>
            <person name="Guo X."/>
            <person name="Li S."/>
            <person name="Zhang J."/>
            <person name="Wu F."/>
            <person name="Li X."/>
            <person name="Wu D."/>
            <person name="Zhang M."/>
            <person name="Ou Z."/>
            <person name="Jie Z."/>
            <person name="Yan Q."/>
            <person name="Li P."/>
            <person name="Yi J."/>
            <person name="Peng Y."/>
        </authorList>
    </citation>
    <scope>NUCLEOTIDE SEQUENCE [LARGE SCALE GENOMIC DNA]</scope>
    <source>
        <strain evidence="2 3">GP24</strain>
    </source>
</reference>
<dbReference type="RefSeq" id="WP_102713099.1">
    <property type="nucleotide sequence ID" value="NZ_PJKA01000009.1"/>
</dbReference>
<dbReference type="OrthoDB" id="178264at2"/>
<organism evidence="2 3">
    <name type="scientific">Akkermansia muciniphila</name>
    <dbReference type="NCBI Taxonomy" id="239935"/>
    <lineage>
        <taxon>Bacteria</taxon>
        <taxon>Pseudomonadati</taxon>
        <taxon>Verrucomicrobiota</taxon>
        <taxon>Verrucomicrobiia</taxon>
        <taxon>Verrucomicrobiales</taxon>
        <taxon>Akkermansiaceae</taxon>
        <taxon>Akkermansia</taxon>
    </lineage>
</organism>
<evidence type="ECO:0000313" key="2">
    <source>
        <dbReference type="EMBL" id="PNC18473.1"/>
    </source>
</evidence>
<comment type="caution">
    <text evidence="2">The sequence shown here is derived from an EMBL/GenBank/DDBJ whole genome shotgun (WGS) entry which is preliminary data.</text>
</comment>